<dbReference type="Bgee" id="ENSORLG00000024555">
    <property type="expression patterns" value="Expressed in gastrula and 10 other cell types or tissues"/>
</dbReference>
<dbReference type="PANTHER" id="PTHR13723:SF159">
    <property type="entry name" value="PLAC DOMAIN-CONTAINING PROTEIN"/>
    <property type="match status" value="1"/>
</dbReference>
<reference evidence="4 5" key="1">
    <citation type="journal article" date="2007" name="Nature">
        <title>The medaka draft genome and insights into vertebrate genome evolution.</title>
        <authorList>
            <person name="Kasahara M."/>
            <person name="Naruse K."/>
            <person name="Sasaki S."/>
            <person name="Nakatani Y."/>
            <person name="Qu W."/>
            <person name="Ahsan B."/>
            <person name="Yamada T."/>
            <person name="Nagayasu Y."/>
            <person name="Doi K."/>
            <person name="Kasai Y."/>
            <person name="Jindo T."/>
            <person name="Kobayashi D."/>
            <person name="Shimada A."/>
            <person name="Toyoda A."/>
            <person name="Kuroki Y."/>
            <person name="Fujiyama A."/>
            <person name="Sasaki T."/>
            <person name="Shimizu A."/>
            <person name="Asakawa S."/>
            <person name="Shimizu N."/>
            <person name="Hashimoto S."/>
            <person name="Yang J."/>
            <person name="Lee Y."/>
            <person name="Matsushima K."/>
            <person name="Sugano S."/>
            <person name="Sakaizumi M."/>
            <person name="Narita T."/>
            <person name="Ohishi K."/>
            <person name="Haga S."/>
            <person name="Ohta F."/>
            <person name="Nomoto H."/>
            <person name="Nogata K."/>
            <person name="Morishita T."/>
            <person name="Endo T."/>
            <person name="Shin-I T."/>
            <person name="Takeda H."/>
            <person name="Morishita S."/>
            <person name="Kohara Y."/>
        </authorList>
    </citation>
    <scope>NUCLEOTIDE SEQUENCE [LARGE SCALE GENOMIC DNA]</scope>
    <source>
        <strain evidence="4 5">Hd-rR</strain>
    </source>
</reference>
<dbReference type="Ensembl" id="ENSORLT00000029740.1">
    <property type="protein sequence ID" value="ENSORLP00000034740.1"/>
    <property type="gene ID" value="ENSORLG00000024555.1"/>
</dbReference>
<dbReference type="Proteomes" id="UP000001038">
    <property type="component" value="Chromosome 17"/>
</dbReference>
<reference evidence="4" key="2">
    <citation type="submission" date="2025-08" db="UniProtKB">
        <authorList>
            <consortium name="Ensembl"/>
        </authorList>
    </citation>
    <scope>IDENTIFICATION</scope>
    <source>
        <strain evidence="4">Hd-rR</strain>
    </source>
</reference>
<organism evidence="4 5">
    <name type="scientific">Oryzias latipes</name>
    <name type="common">Japanese rice fish</name>
    <name type="synonym">Japanese killifish</name>
    <dbReference type="NCBI Taxonomy" id="8090"/>
    <lineage>
        <taxon>Eukaryota</taxon>
        <taxon>Metazoa</taxon>
        <taxon>Chordata</taxon>
        <taxon>Craniata</taxon>
        <taxon>Vertebrata</taxon>
        <taxon>Euteleostomi</taxon>
        <taxon>Actinopterygii</taxon>
        <taxon>Neopterygii</taxon>
        <taxon>Teleostei</taxon>
        <taxon>Neoteleostei</taxon>
        <taxon>Acanthomorphata</taxon>
        <taxon>Ovalentaria</taxon>
        <taxon>Atherinomorphae</taxon>
        <taxon>Beloniformes</taxon>
        <taxon>Adrianichthyidae</taxon>
        <taxon>Oryziinae</taxon>
        <taxon>Oryzias</taxon>
    </lineage>
</organism>
<evidence type="ECO:0000256" key="1">
    <source>
        <dbReference type="ARBA" id="ARBA00004613"/>
    </source>
</evidence>
<evidence type="ECO:0000313" key="4">
    <source>
        <dbReference type="Ensembl" id="ENSORLP00000034740.1"/>
    </source>
</evidence>
<evidence type="ECO:0000256" key="2">
    <source>
        <dbReference type="ARBA" id="ARBA00022525"/>
    </source>
</evidence>
<dbReference type="GeneTree" id="ENSGT00940000164640"/>
<evidence type="ECO:0000313" key="5">
    <source>
        <dbReference type="Proteomes" id="UP000001038"/>
    </source>
</evidence>
<comment type="subcellular location">
    <subcellularLocation>
        <location evidence="1">Secreted</location>
    </subcellularLocation>
</comment>
<feature type="domain" description="ADAMTS/ADAMTS-like Spacer 1" evidence="3">
    <location>
        <begin position="51"/>
        <end position="151"/>
    </location>
</feature>
<evidence type="ECO:0000259" key="3">
    <source>
        <dbReference type="Pfam" id="PF05986"/>
    </source>
</evidence>
<dbReference type="FunFam" id="2.60.120.830:FF:000001">
    <property type="entry name" value="A disintegrin and metalloproteinase with thrombospondin motifs 1"/>
    <property type="match status" value="1"/>
</dbReference>
<dbReference type="InterPro" id="IPR010294">
    <property type="entry name" value="ADAMTS_spacer1"/>
</dbReference>
<dbReference type="GO" id="GO:0005576">
    <property type="term" value="C:extracellular region"/>
    <property type="evidence" value="ECO:0007669"/>
    <property type="project" value="UniProtKB-SubCell"/>
</dbReference>
<protein>
    <recommendedName>
        <fullName evidence="3">ADAMTS/ADAMTS-like Spacer 1 domain-containing protein</fullName>
    </recommendedName>
</protein>
<name>A0A3B3HSL9_ORYLA</name>
<dbReference type="Gene3D" id="2.60.120.830">
    <property type="match status" value="1"/>
</dbReference>
<dbReference type="Pfam" id="PF05986">
    <property type="entry name" value="ADAMTS_spacer1"/>
    <property type="match status" value="1"/>
</dbReference>
<keyword evidence="5" id="KW-1185">Reference proteome</keyword>
<sequence length="188" mass="20872">VFIEYFLIYIITHSLITPPSQPVGCDGQLYSTKVVDRCGKCGGNGTTCQRVTGSYRKAFTQLGYVFITNIPAGASDIQIIERHKTENILALSDEAGRFFFNGNPVFDNPQNFHVAGTVFKYRRPSSGFSEGLEYMTAQGPTVQALNVMVPLMNIKHKTVSIVNRPTTAPRPPHERLCFPGLSWNLDLN</sequence>
<proteinExistence type="predicted"/>
<dbReference type="AlphaFoldDB" id="A0A3B3HSL9"/>
<keyword evidence="2" id="KW-0964">Secreted</keyword>
<dbReference type="InterPro" id="IPR050439">
    <property type="entry name" value="ADAMTS_ADAMTS-like"/>
</dbReference>
<reference evidence="4" key="3">
    <citation type="submission" date="2025-09" db="UniProtKB">
        <authorList>
            <consortium name="Ensembl"/>
        </authorList>
    </citation>
    <scope>IDENTIFICATION</scope>
    <source>
        <strain evidence="4">Hd-rR</strain>
    </source>
</reference>
<dbReference type="PANTHER" id="PTHR13723">
    <property type="entry name" value="ADAMTS A DISINTEGRIN AND METALLOPROTEASE WITH THROMBOSPONDIN MOTIFS PROTEASE"/>
    <property type="match status" value="1"/>
</dbReference>
<accession>A0A3B3HSL9</accession>